<dbReference type="Proteomes" id="UP000237347">
    <property type="component" value="Unassembled WGS sequence"/>
</dbReference>
<proteinExistence type="predicted"/>
<dbReference type="PANTHER" id="PTHR31968">
    <property type="entry name" value="SERINE/ARGININE-RELATED PROTEIN 53"/>
    <property type="match status" value="1"/>
</dbReference>
<organism evidence="1 2">
    <name type="scientific">Quercus suber</name>
    <name type="common">Cork oak</name>
    <dbReference type="NCBI Taxonomy" id="58331"/>
    <lineage>
        <taxon>Eukaryota</taxon>
        <taxon>Viridiplantae</taxon>
        <taxon>Streptophyta</taxon>
        <taxon>Embryophyta</taxon>
        <taxon>Tracheophyta</taxon>
        <taxon>Spermatophyta</taxon>
        <taxon>Magnoliopsida</taxon>
        <taxon>eudicotyledons</taxon>
        <taxon>Gunneridae</taxon>
        <taxon>Pentapetalae</taxon>
        <taxon>rosids</taxon>
        <taxon>fabids</taxon>
        <taxon>Fagales</taxon>
        <taxon>Fagaceae</taxon>
        <taxon>Quercus</taxon>
    </lineage>
</organism>
<gene>
    <name evidence="1" type="ORF">CFP56_042564</name>
</gene>
<keyword evidence="2" id="KW-1185">Reference proteome</keyword>
<evidence type="ECO:0000313" key="2">
    <source>
        <dbReference type="Proteomes" id="UP000237347"/>
    </source>
</evidence>
<dbReference type="InterPro" id="IPR034604">
    <property type="entry name" value="SRRP53"/>
</dbReference>
<dbReference type="GO" id="GO:0000380">
    <property type="term" value="P:alternative mRNA splicing, via spliceosome"/>
    <property type="evidence" value="ECO:0007669"/>
    <property type="project" value="InterPro"/>
</dbReference>
<dbReference type="GO" id="GO:0005737">
    <property type="term" value="C:cytoplasm"/>
    <property type="evidence" value="ECO:0007669"/>
    <property type="project" value="TreeGrafter"/>
</dbReference>
<protein>
    <submittedName>
        <fullName evidence="1">Uncharacterized protein</fullName>
    </submittedName>
</protein>
<sequence length="51" mass="5846">MSLLYAAEKDETKGMGSGWERFEFNKDAPLDDEEIEGQQSIPITMTFEFVL</sequence>
<evidence type="ECO:0000313" key="1">
    <source>
        <dbReference type="EMBL" id="KAK7851279.1"/>
    </source>
</evidence>
<dbReference type="PANTHER" id="PTHR31968:SF4">
    <property type="entry name" value="SERINE_ARGININE-RELATED PROTEIN 53"/>
    <property type="match status" value="1"/>
</dbReference>
<accession>A0AAW0LKD5</accession>
<dbReference type="GO" id="GO:0005634">
    <property type="term" value="C:nucleus"/>
    <property type="evidence" value="ECO:0007669"/>
    <property type="project" value="TreeGrafter"/>
</dbReference>
<dbReference type="AlphaFoldDB" id="A0AAW0LKD5"/>
<dbReference type="EMBL" id="PKMF04000089">
    <property type="protein sequence ID" value="KAK7851279.1"/>
    <property type="molecule type" value="Genomic_DNA"/>
</dbReference>
<comment type="caution">
    <text evidence="1">The sequence shown here is derived from an EMBL/GenBank/DDBJ whole genome shotgun (WGS) entry which is preliminary data.</text>
</comment>
<name>A0AAW0LKD5_QUESU</name>
<reference evidence="1 2" key="1">
    <citation type="journal article" date="2018" name="Sci. Data">
        <title>The draft genome sequence of cork oak.</title>
        <authorList>
            <person name="Ramos A.M."/>
            <person name="Usie A."/>
            <person name="Barbosa P."/>
            <person name="Barros P.M."/>
            <person name="Capote T."/>
            <person name="Chaves I."/>
            <person name="Simoes F."/>
            <person name="Abreu I."/>
            <person name="Carrasquinho I."/>
            <person name="Faro C."/>
            <person name="Guimaraes J.B."/>
            <person name="Mendonca D."/>
            <person name="Nobrega F."/>
            <person name="Rodrigues L."/>
            <person name="Saibo N.J.M."/>
            <person name="Varela M.C."/>
            <person name="Egas C."/>
            <person name="Matos J."/>
            <person name="Miguel C.M."/>
            <person name="Oliveira M.M."/>
            <person name="Ricardo C.P."/>
            <person name="Goncalves S."/>
        </authorList>
    </citation>
    <scope>NUCLEOTIDE SEQUENCE [LARGE SCALE GENOMIC DNA]</scope>
    <source>
        <strain evidence="2">cv. HL8</strain>
    </source>
</reference>